<name>A0A226X3R4_CABSO</name>
<feature type="compositionally biased region" description="Polar residues" evidence="1">
    <location>
        <begin position="29"/>
        <end position="39"/>
    </location>
</feature>
<dbReference type="EMBL" id="MTHB01000076">
    <property type="protein sequence ID" value="OXC78074.1"/>
    <property type="molecule type" value="Genomic_DNA"/>
</dbReference>
<reference evidence="3" key="1">
    <citation type="submission" date="2017-01" db="EMBL/GenBank/DDBJ databases">
        <title>Genome Analysis of Deinococcus marmoris KOPRI26562.</title>
        <authorList>
            <person name="Kim J.H."/>
            <person name="Oh H.-M."/>
        </authorList>
    </citation>
    <scope>NUCLEOTIDE SEQUENCE [LARGE SCALE GENOMIC DNA]</scope>
    <source>
        <strain evidence="3">PAMC 26633</strain>
    </source>
</reference>
<dbReference type="Proteomes" id="UP000214720">
    <property type="component" value="Unassembled WGS sequence"/>
</dbReference>
<gene>
    <name evidence="2" type="ORF">BSU04_13205</name>
</gene>
<feature type="region of interest" description="Disordered" evidence="1">
    <location>
        <begin position="28"/>
        <end position="51"/>
    </location>
</feature>
<evidence type="ECO:0000256" key="1">
    <source>
        <dbReference type="SAM" id="MobiDB-lite"/>
    </source>
</evidence>
<dbReference type="AlphaFoldDB" id="A0A226X3R4"/>
<protein>
    <submittedName>
        <fullName evidence="2">Uncharacterized protein</fullName>
    </submittedName>
</protein>
<organism evidence="2 3">
    <name type="scientific">Caballeronia sordidicola</name>
    <name type="common">Burkholderia sordidicola</name>
    <dbReference type="NCBI Taxonomy" id="196367"/>
    <lineage>
        <taxon>Bacteria</taxon>
        <taxon>Pseudomonadati</taxon>
        <taxon>Pseudomonadota</taxon>
        <taxon>Betaproteobacteria</taxon>
        <taxon>Burkholderiales</taxon>
        <taxon>Burkholderiaceae</taxon>
        <taxon>Caballeronia</taxon>
    </lineage>
</organism>
<evidence type="ECO:0000313" key="3">
    <source>
        <dbReference type="Proteomes" id="UP000214720"/>
    </source>
</evidence>
<evidence type="ECO:0000313" key="2">
    <source>
        <dbReference type="EMBL" id="OXC78074.1"/>
    </source>
</evidence>
<proteinExistence type="predicted"/>
<accession>A0A226X3R4</accession>
<sequence length="51" mass="5700">MVVLSNRPVGQTYRNHFVLQDAGGRRPISFNNALQTPSQPREGKKKCGPTF</sequence>
<comment type="caution">
    <text evidence="2">The sequence shown here is derived from an EMBL/GenBank/DDBJ whole genome shotgun (WGS) entry which is preliminary data.</text>
</comment>